<feature type="compositionally biased region" description="Basic and acidic residues" evidence="1">
    <location>
        <begin position="15"/>
        <end position="28"/>
    </location>
</feature>
<sequence>MPTTCNSPSCNDAAKLAEPESHDSKKPAATDNKNAEGTLRKIRRLFEYLREASLKDTSKRGISEDPAWEELEAALDENSFSTLESASRDLQSHQRREEYEEWFDHLQEEIKRRDYVIRSQRADLINKDNKIRDLELEITAYLADDCRRRAVEPRSSGRKRGGEGDRYPLLFFSLKSHS</sequence>
<accession>A0A6A6JWW3</accession>
<evidence type="ECO:0000313" key="3">
    <source>
        <dbReference type="Proteomes" id="UP000800097"/>
    </source>
</evidence>
<feature type="compositionally biased region" description="Polar residues" evidence="1">
    <location>
        <begin position="1"/>
        <end position="10"/>
    </location>
</feature>
<keyword evidence="3" id="KW-1185">Reference proteome</keyword>
<protein>
    <submittedName>
        <fullName evidence="2">Uncharacterized protein</fullName>
    </submittedName>
</protein>
<evidence type="ECO:0000256" key="1">
    <source>
        <dbReference type="SAM" id="MobiDB-lite"/>
    </source>
</evidence>
<dbReference type="AlphaFoldDB" id="A0A6A6JWW3"/>
<dbReference type="GeneID" id="54546857"/>
<organism evidence="2 3">
    <name type="scientific">Westerdykella ornata</name>
    <dbReference type="NCBI Taxonomy" id="318751"/>
    <lineage>
        <taxon>Eukaryota</taxon>
        <taxon>Fungi</taxon>
        <taxon>Dikarya</taxon>
        <taxon>Ascomycota</taxon>
        <taxon>Pezizomycotina</taxon>
        <taxon>Dothideomycetes</taxon>
        <taxon>Pleosporomycetidae</taxon>
        <taxon>Pleosporales</taxon>
        <taxon>Sporormiaceae</taxon>
        <taxon>Westerdykella</taxon>
    </lineage>
</organism>
<dbReference type="EMBL" id="ML986484">
    <property type="protein sequence ID" value="KAF2281101.1"/>
    <property type="molecule type" value="Genomic_DNA"/>
</dbReference>
<evidence type="ECO:0000313" key="2">
    <source>
        <dbReference type="EMBL" id="KAF2281101.1"/>
    </source>
</evidence>
<feature type="region of interest" description="Disordered" evidence="1">
    <location>
        <begin position="1"/>
        <end position="36"/>
    </location>
</feature>
<reference evidence="2" key="1">
    <citation type="journal article" date="2020" name="Stud. Mycol.">
        <title>101 Dothideomycetes genomes: a test case for predicting lifestyles and emergence of pathogens.</title>
        <authorList>
            <person name="Haridas S."/>
            <person name="Albert R."/>
            <person name="Binder M."/>
            <person name="Bloem J."/>
            <person name="Labutti K."/>
            <person name="Salamov A."/>
            <person name="Andreopoulos B."/>
            <person name="Baker S."/>
            <person name="Barry K."/>
            <person name="Bills G."/>
            <person name="Bluhm B."/>
            <person name="Cannon C."/>
            <person name="Castanera R."/>
            <person name="Culley D."/>
            <person name="Daum C."/>
            <person name="Ezra D."/>
            <person name="Gonzalez J."/>
            <person name="Henrissat B."/>
            <person name="Kuo A."/>
            <person name="Liang C."/>
            <person name="Lipzen A."/>
            <person name="Lutzoni F."/>
            <person name="Magnuson J."/>
            <person name="Mondo S."/>
            <person name="Nolan M."/>
            <person name="Ohm R."/>
            <person name="Pangilinan J."/>
            <person name="Park H.-J."/>
            <person name="Ramirez L."/>
            <person name="Alfaro M."/>
            <person name="Sun H."/>
            <person name="Tritt A."/>
            <person name="Yoshinaga Y."/>
            <person name="Zwiers L.-H."/>
            <person name="Turgeon B."/>
            <person name="Goodwin S."/>
            <person name="Spatafora J."/>
            <person name="Crous P."/>
            <person name="Grigoriev I."/>
        </authorList>
    </citation>
    <scope>NUCLEOTIDE SEQUENCE</scope>
    <source>
        <strain evidence="2">CBS 379.55</strain>
    </source>
</reference>
<dbReference type="Proteomes" id="UP000800097">
    <property type="component" value="Unassembled WGS sequence"/>
</dbReference>
<name>A0A6A6JWW3_WESOR</name>
<proteinExistence type="predicted"/>
<gene>
    <name evidence="2" type="ORF">EI97DRAFT_20137</name>
</gene>
<dbReference type="RefSeq" id="XP_033658638.1">
    <property type="nucleotide sequence ID" value="XM_033793682.1"/>
</dbReference>